<dbReference type="HOGENOM" id="CLU_084280_4_1_1"/>
<evidence type="ECO:0000313" key="3">
    <source>
        <dbReference type="Proteomes" id="UP000053424"/>
    </source>
</evidence>
<protein>
    <recommendedName>
        <fullName evidence="1">DUF6593 domain-containing protein</fullName>
    </recommendedName>
</protein>
<evidence type="ECO:0000313" key="2">
    <source>
        <dbReference type="EMBL" id="KIM49872.1"/>
    </source>
</evidence>
<organism evidence="2 3">
    <name type="scientific">Hebeloma cylindrosporum</name>
    <dbReference type="NCBI Taxonomy" id="76867"/>
    <lineage>
        <taxon>Eukaryota</taxon>
        <taxon>Fungi</taxon>
        <taxon>Dikarya</taxon>
        <taxon>Basidiomycota</taxon>
        <taxon>Agaricomycotina</taxon>
        <taxon>Agaricomycetes</taxon>
        <taxon>Agaricomycetidae</taxon>
        <taxon>Agaricales</taxon>
        <taxon>Agaricineae</taxon>
        <taxon>Hymenogastraceae</taxon>
        <taxon>Hebeloma</taxon>
    </lineage>
</organism>
<dbReference type="AlphaFoldDB" id="A0A0C2Z9P8"/>
<dbReference type="OrthoDB" id="3360976at2759"/>
<name>A0A0C2Z9P8_HEBCY</name>
<reference evidence="2 3" key="1">
    <citation type="submission" date="2014-04" db="EMBL/GenBank/DDBJ databases">
        <authorList>
            <consortium name="DOE Joint Genome Institute"/>
            <person name="Kuo A."/>
            <person name="Gay G."/>
            <person name="Dore J."/>
            <person name="Kohler A."/>
            <person name="Nagy L.G."/>
            <person name="Floudas D."/>
            <person name="Copeland A."/>
            <person name="Barry K.W."/>
            <person name="Cichocki N."/>
            <person name="Veneault-Fourrey C."/>
            <person name="LaButti K."/>
            <person name="Lindquist E.A."/>
            <person name="Lipzen A."/>
            <person name="Lundell T."/>
            <person name="Morin E."/>
            <person name="Murat C."/>
            <person name="Sun H."/>
            <person name="Tunlid A."/>
            <person name="Henrissat B."/>
            <person name="Grigoriev I.V."/>
            <person name="Hibbett D.S."/>
            <person name="Martin F."/>
            <person name="Nordberg H.P."/>
            <person name="Cantor M.N."/>
            <person name="Hua S.X."/>
        </authorList>
    </citation>
    <scope>NUCLEOTIDE SEQUENCE [LARGE SCALE GENOMIC DNA]</scope>
    <source>
        <strain evidence="3">h7</strain>
    </source>
</reference>
<sequence length="209" mass="23677">MSIHLTLSSKKPWDSIYRTQEGQVIYKVESVAPILGTRTMKISKTIPSFSDNRITAKGRQAQYLRDSFAHLATVEYHKIRSSRIRMGNLDVATDDYFRREGWSLINSGRKRVFTAPDGREYLWKLGKNNCKLFANDSERTPVARFHQRRLGIIRATRPASLEIFPTGTDIVDLIVITGAYMEKLRYEKNSTAANSDGGIPATVDSTSPF</sequence>
<accession>A0A0C2Z9P8</accession>
<keyword evidence="3" id="KW-1185">Reference proteome</keyword>
<dbReference type="Proteomes" id="UP000053424">
    <property type="component" value="Unassembled WGS sequence"/>
</dbReference>
<dbReference type="EMBL" id="KN831768">
    <property type="protein sequence ID" value="KIM49872.1"/>
    <property type="molecule type" value="Genomic_DNA"/>
</dbReference>
<feature type="domain" description="DUF6593" evidence="1">
    <location>
        <begin position="12"/>
        <end position="185"/>
    </location>
</feature>
<reference evidence="3" key="2">
    <citation type="submission" date="2015-01" db="EMBL/GenBank/DDBJ databases">
        <title>Evolutionary Origins and Diversification of the Mycorrhizal Mutualists.</title>
        <authorList>
            <consortium name="DOE Joint Genome Institute"/>
            <consortium name="Mycorrhizal Genomics Consortium"/>
            <person name="Kohler A."/>
            <person name="Kuo A."/>
            <person name="Nagy L.G."/>
            <person name="Floudas D."/>
            <person name="Copeland A."/>
            <person name="Barry K.W."/>
            <person name="Cichocki N."/>
            <person name="Veneault-Fourrey C."/>
            <person name="LaButti K."/>
            <person name="Lindquist E.A."/>
            <person name="Lipzen A."/>
            <person name="Lundell T."/>
            <person name="Morin E."/>
            <person name="Murat C."/>
            <person name="Riley R."/>
            <person name="Ohm R."/>
            <person name="Sun H."/>
            <person name="Tunlid A."/>
            <person name="Henrissat B."/>
            <person name="Grigoriev I.V."/>
            <person name="Hibbett D.S."/>
            <person name="Martin F."/>
        </authorList>
    </citation>
    <scope>NUCLEOTIDE SEQUENCE [LARGE SCALE GENOMIC DNA]</scope>
    <source>
        <strain evidence="3">h7</strain>
    </source>
</reference>
<dbReference type="InterPro" id="IPR046528">
    <property type="entry name" value="DUF6593"/>
</dbReference>
<evidence type="ECO:0000259" key="1">
    <source>
        <dbReference type="Pfam" id="PF20236"/>
    </source>
</evidence>
<proteinExistence type="predicted"/>
<gene>
    <name evidence="2" type="ORF">M413DRAFT_439000</name>
</gene>
<dbReference type="Pfam" id="PF20236">
    <property type="entry name" value="DUF6593"/>
    <property type="match status" value="1"/>
</dbReference>
<dbReference type="STRING" id="686832.A0A0C2Z9P8"/>